<comment type="function">
    <text evidence="2">Co-chaperone that regulates diverse cellular pathways, such as programmed cell death and stress responses.</text>
</comment>
<evidence type="ECO:0000256" key="3">
    <source>
        <dbReference type="SAM" id="MobiDB-lite"/>
    </source>
</evidence>
<evidence type="ECO:0000256" key="2">
    <source>
        <dbReference type="ARBA" id="ARBA00058673"/>
    </source>
</evidence>
<feature type="compositionally biased region" description="Polar residues" evidence="3">
    <location>
        <begin position="277"/>
        <end position="299"/>
    </location>
</feature>
<keyword evidence="7" id="KW-1185">Reference proteome</keyword>
<dbReference type="GO" id="GO:0000774">
    <property type="term" value="F:adenyl-nucleotide exchange factor activity"/>
    <property type="evidence" value="ECO:0007669"/>
    <property type="project" value="TreeGrafter"/>
</dbReference>
<evidence type="ECO:0000259" key="5">
    <source>
        <dbReference type="PROSITE" id="PS51035"/>
    </source>
</evidence>
<gene>
    <name evidence="6" type="ORF">Pyn_37239</name>
</gene>
<dbReference type="STRING" id="2094558.A0A314XV07"/>
<name>A0A314XV07_PRUYE</name>
<evidence type="ECO:0000313" key="6">
    <source>
        <dbReference type="EMBL" id="PQP96596.1"/>
    </source>
</evidence>
<dbReference type="InterPro" id="IPR039773">
    <property type="entry name" value="BAG_chaperone_regulator"/>
</dbReference>
<dbReference type="Gene3D" id="1.20.58.120">
    <property type="entry name" value="BAG domain"/>
    <property type="match status" value="1"/>
</dbReference>
<dbReference type="OrthoDB" id="776628at2759"/>
<dbReference type="Gene3D" id="3.10.20.90">
    <property type="entry name" value="Phosphatidylinositol 3-kinase Catalytic Subunit, Chain A, domain 1"/>
    <property type="match status" value="1"/>
</dbReference>
<reference evidence="6 7" key="1">
    <citation type="submission" date="2018-02" db="EMBL/GenBank/DDBJ databases">
        <title>Draft genome of wild Prunus yedoensis var. nudiflora.</title>
        <authorList>
            <person name="Baek S."/>
            <person name="Kim J.-H."/>
            <person name="Choi K."/>
            <person name="Kim G.-B."/>
            <person name="Cho A."/>
            <person name="Jang H."/>
            <person name="Shin C.-H."/>
            <person name="Yu H.-J."/>
            <person name="Mun J.-H."/>
        </authorList>
    </citation>
    <scope>NUCLEOTIDE SEQUENCE [LARGE SCALE GENOMIC DNA]</scope>
    <source>
        <strain evidence="7">cv. Jeju island</strain>
        <tissue evidence="6">Leaf</tissue>
    </source>
</reference>
<dbReference type="InterPro" id="IPR000626">
    <property type="entry name" value="Ubiquitin-like_dom"/>
</dbReference>
<dbReference type="FunFam" id="3.10.20.90:FF:000298">
    <property type="entry name" value="BAG family molecular chaperone regulator 1"/>
    <property type="match status" value="1"/>
</dbReference>
<dbReference type="GO" id="GO:0051087">
    <property type="term" value="F:protein-folding chaperone binding"/>
    <property type="evidence" value="ECO:0007669"/>
    <property type="project" value="InterPro"/>
</dbReference>
<dbReference type="InterPro" id="IPR003103">
    <property type="entry name" value="BAG_domain"/>
</dbReference>
<organism evidence="6 7">
    <name type="scientific">Prunus yedoensis var. nudiflora</name>
    <dbReference type="NCBI Taxonomy" id="2094558"/>
    <lineage>
        <taxon>Eukaryota</taxon>
        <taxon>Viridiplantae</taxon>
        <taxon>Streptophyta</taxon>
        <taxon>Embryophyta</taxon>
        <taxon>Tracheophyta</taxon>
        <taxon>Spermatophyta</taxon>
        <taxon>Magnoliopsida</taxon>
        <taxon>eudicotyledons</taxon>
        <taxon>Gunneridae</taxon>
        <taxon>Pentapetalae</taxon>
        <taxon>rosids</taxon>
        <taxon>fabids</taxon>
        <taxon>Rosales</taxon>
        <taxon>Rosaceae</taxon>
        <taxon>Amygdaloideae</taxon>
        <taxon>Amygdaleae</taxon>
        <taxon>Prunus</taxon>
    </lineage>
</organism>
<evidence type="ECO:0000259" key="4">
    <source>
        <dbReference type="PROSITE" id="PS50053"/>
    </source>
</evidence>
<evidence type="ECO:0000313" key="7">
    <source>
        <dbReference type="Proteomes" id="UP000250321"/>
    </source>
</evidence>
<comment type="caution">
    <text evidence="6">The sequence shown here is derived from an EMBL/GenBank/DDBJ whole genome shotgun (WGS) entry which is preliminary data.</text>
</comment>
<dbReference type="SUPFAM" id="SSF63491">
    <property type="entry name" value="BAG domain"/>
    <property type="match status" value="1"/>
</dbReference>
<dbReference type="PANTHER" id="PTHR12329">
    <property type="entry name" value="BCL2-ASSOCIATED ATHANOGENE"/>
    <property type="match status" value="1"/>
</dbReference>
<keyword evidence="1" id="KW-0143">Chaperone</keyword>
<feature type="domain" description="BAG" evidence="5">
    <location>
        <begin position="150"/>
        <end position="228"/>
    </location>
</feature>
<dbReference type="InterPro" id="IPR036533">
    <property type="entry name" value="BAG_dom_sf"/>
</dbReference>
<dbReference type="InterPro" id="IPR029071">
    <property type="entry name" value="Ubiquitin-like_domsf"/>
</dbReference>
<dbReference type="GO" id="GO:0050821">
    <property type="term" value="P:protein stabilization"/>
    <property type="evidence" value="ECO:0007669"/>
    <property type="project" value="TreeGrafter"/>
</dbReference>
<protein>
    <submittedName>
        <fullName evidence="6">BAG family molecular chaperone regulator 1</fullName>
    </submittedName>
</protein>
<dbReference type="PROSITE" id="PS50053">
    <property type="entry name" value="UBIQUITIN_2"/>
    <property type="match status" value="1"/>
</dbReference>
<dbReference type="AlphaFoldDB" id="A0A314XV07"/>
<dbReference type="SUPFAM" id="SSF54236">
    <property type="entry name" value="Ubiquitin-like"/>
    <property type="match status" value="1"/>
</dbReference>
<proteinExistence type="predicted"/>
<sequence length="299" mass="33635">MEPMKSKMNKMFSPATKFSVDGKGGTNVEDLEIRPGGMLVQKRNEEMNPSSVSIPTIKVRVKYGTLYHEIRINPQASFGELKKMLAEPTKLHHLDQKLIFKNKERDSKEYLDVARVKDGSKIVLEEDIVSRERRCVELLRNANAQKSSKSLAEINLEVDKLAGQVTALEATASTGGKVAETDVDNLTELLMMKLIKLDGIVAEGDLKLQRRLQVKRVQKCIGILDMLKYQSSKSSSNGAKIQLQQQENPIGHMSRDSKPVQKQRAPLKLEKSVRTIPAQQQPQKHSESVVVTTKWETFD</sequence>
<evidence type="ECO:0000256" key="1">
    <source>
        <dbReference type="ARBA" id="ARBA00023186"/>
    </source>
</evidence>
<dbReference type="PANTHER" id="PTHR12329:SF36">
    <property type="entry name" value="UBIQUITIN-LIKE DOMAIN-CONTAINING PROTEIN"/>
    <property type="match status" value="1"/>
</dbReference>
<feature type="region of interest" description="Disordered" evidence="3">
    <location>
        <begin position="248"/>
        <end position="299"/>
    </location>
</feature>
<dbReference type="Pfam" id="PF02179">
    <property type="entry name" value="BAG"/>
    <property type="match status" value="1"/>
</dbReference>
<accession>A0A314XV07</accession>
<dbReference type="EMBL" id="PJQY01002086">
    <property type="protein sequence ID" value="PQP96596.1"/>
    <property type="molecule type" value="Genomic_DNA"/>
</dbReference>
<dbReference type="GO" id="GO:0005737">
    <property type="term" value="C:cytoplasm"/>
    <property type="evidence" value="ECO:0007669"/>
    <property type="project" value="TreeGrafter"/>
</dbReference>
<dbReference type="Proteomes" id="UP000250321">
    <property type="component" value="Unassembled WGS sequence"/>
</dbReference>
<dbReference type="PROSITE" id="PS51035">
    <property type="entry name" value="BAG"/>
    <property type="match status" value="1"/>
</dbReference>
<feature type="domain" description="Ubiquitin-like" evidence="4">
    <location>
        <begin position="55"/>
        <end position="124"/>
    </location>
</feature>
<dbReference type="SMART" id="SM00264">
    <property type="entry name" value="BAG"/>
    <property type="match status" value="1"/>
</dbReference>